<feature type="region of interest" description="Disordered" evidence="11">
    <location>
        <begin position="215"/>
        <end position="235"/>
    </location>
</feature>
<dbReference type="GO" id="GO:0005875">
    <property type="term" value="C:microtubule associated complex"/>
    <property type="evidence" value="ECO:0007669"/>
    <property type="project" value="TreeGrafter"/>
</dbReference>
<comment type="caution">
    <text evidence="13">The sequence shown here is derived from an EMBL/GenBank/DDBJ whole genome shotgun (WGS) entry which is preliminary data.</text>
</comment>
<feature type="compositionally biased region" description="Basic and acidic residues" evidence="11">
    <location>
        <begin position="996"/>
        <end position="1026"/>
    </location>
</feature>
<feature type="region of interest" description="Disordered" evidence="11">
    <location>
        <begin position="958"/>
        <end position="1075"/>
    </location>
</feature>
<keyword evidence="10" id="KW-0175">Coiled coil</keyword>
<evidence type="ECO:0000256" key="4">
    <source>
        <dbReference type="ARBA" id="ARBA00022741"/>
    </source>
</evidence>
<dbReference type="SMART" id="SM00129">
    <property type="entry name" value="KISc"/>
    <property type="match status" value="1"/>
</dbReference>
<dbReference type="PRINTS" id="PR00380">
    <property type="entry name" value="KINESINHEAVY"/>
</dbReference>
<dbReference type="EMBL" id="MRZV01000892">
    <property type="protein sequence ID" value="PIK42924.1"/>
    <property type="molecule type" value="Genomic_DNA"/>
</dbReference>
<dbReference type="InterPro" id="IPR027417">
    <property type="entry name" value="P-loop_NTPase"/>
</dbReference>
<dbReference type="GO" id="GO:0005874">
    <property type="term" value="C:microtubule"/>
    <property type="evidence" value="ECO:0007669"/>
    <property type="project" value="UniProtKB-KW"/>
</dbReference>
<dbReference type="InterPro" id="IPR001752">
    <property type="entry name" value="Kinesin_motor_dom"/>
</dbReference>
<feature type="binding site" evidence="9">
    <location>
        <begin position="84"/>
        <end position="91"/>
    </location>
    <ligand>
        <name>ATP</name>
        <dbReference type="ChEBI" id="CHEBI:30616"/>
    </ligand>
</feature>
<feature type="coiled-coil region" evidence="10">
    <location>
        <begin position="491"/>
        <end position="553"/>
    </location>
</feature>
<organism evidence="13 14">
    <name type="scientific">Stichopus japonicus</name>
    <name type="common">Sea cucumber</name>
    <dbReference type="NCBI Taxonomy" id="307972"/>
    <lineage>
        <taxon>Eukaryota</taxon>
        <taxon>Metazoa</taxon>
        <taxon>Echinodermata</taxon>
        <taxon>Eleutherozoa</taxon>
        <taxon>Echinozoa</taxon>
        <taxon>Holothuroidea</taxon>
        <taxon>Aspidochirotacea</taxon>
        <taxon>Aspidochirotida</taxon>
        <taxon>Stichopodidae</taxon>
        <taxon>Apostichopus</taxon>
    </lineage>
</organism>
<evidence type="ECO:0000256" key="9">
    <source>
        <dbReference type="PROSITE-ProRule" id="PRU00283"/>
    </source>
</evidence>
<evidence type="ECO:0000256" key="11">
    <source>
        <dbReference type="SAM" id="MobiDB-lite"/>
    </source>
</evidence>
<dbReference type="GO" id="GO:0007052">
    <property type="term" value="P:mitotic spindle organization"/>
    <property type="evidence" value="ECO:0007669"/>
    <property type="project" value="TreeGrafter"/>
</dbReference>
<evidence type="ECO:0000313" key="13">
    <source>
        <dbReference type="EMBL" id="PIK42924.1"/>
    </source>
</evidence>
<keyword evidence="2" id="KW-0963">Cytoplasm</keyword>
<evidence type="ECO:0000256" key="7">
    <source>
        <dbReference type="ARBA" id="ARBA00023212"/>
    </source>
</evidence>
<comment type="similarity">
    <text evidence="8">Belongs to the TRAFAC class myosin-kinesin ATPase superfamily. Kinesin family. KIN-5/BimC subfamily.</text>
</comment>
<dbReference type="PANTHER" id="PTHR47969">
    <property type="entry name" value="CHROMOSOME-ASSOCIATED KINESIN KIF4A-RELATED"/>
    <property type="match status" value="1"/>
</dbReference>
<dbReference type="PROSITE" id="PS00411">
    <property type="entry name" value="KINESIN_MOTOR_1"/>
    <property type="match status" value="1"/>
</dbReference>
<proteinExistence type="inferred from homology"/>
<comment type="subcellular location">
    <subcellularLocation>
        <location evidence="1">Cytoplasm</location>
        <location evidence="1">Cytoskeleton</location>
    </subcellularLocation>
</comment>
<feature type="coiled-coil region" evidence="10">
    <location>
        <begin position="767"/>
        <end position="801"/>
    </location>
</feature>
<dbReference type="InterPro" id="IPR036961">
    <property type="entry name" value="Kinesin_motor_dom_sf"/>
</dbReference>
<accession>A0A2G8K4J4</accession>
<dbReference type="GO" id="GO:0007018">
    <property type="term" value="P:microtubule-based movement"/>
    <property type="evidence" value="ECO:0007669"/>
    <property type="project" value="InterPro"/>
</dbReference>
<dbReference type="STRING" id="307972.A0A2G8K4J4"/>
<feature type="region of interest" description="Disordered" evidence="11">
    <location>
        <begin position="633"/>
        <end position="668"/>
    </location>
</feature>
<feature type="coiled-coil region" evidence="10">
    <location>
        <begin position="354"/>
        <end position="381"/>
    </location>
</feature>
<dbReference type="GO" id="GO:0051231">
    <property type="term" value="P:spindle elongation"/>
    <property type="evidence" value="ECO:0007669"/>
    <property type="project" value="TreeGrafter"/>
</dbReference>
<dbReference type="Pfam" id="PF25764">
    <property type="entry name" value="KIF21A_4th"/>
    <property type="match status" value="1"/>
</dbReference>
<name>A0A2G8K4J4_STIJA</name>
<dbReference type="GO" id="GO:0008017">
    <property type="term" value="F:microtubule binding"/>
    <property type="evidence" value="ECO:0007669"/>
    <property type="project" value="InterPro"/>
</dbReference>
<gene>
    <name evidence="13" type="ORF">BSL78_20227</name>
</gene>
<dbReference type="Proteomes" id="UP000230750">
    <property type="component" value="Unassembled WGS sequence"/>
</dbReference>
<reference evidence="13 14" key="1">
    <citation type="journal article" date="2017" name="PLoS Biol.">
        <title>The sea cucumber genome provides insights into morphological evolution and visceral regeneration.</title>
        <authorList>
            <person name="Zhang X."/>
            <person name="Sun L."/>
            <person name="Yuan J."/>
            <person name="Sun Y."/>
            <person name="Gao Y."/>
            <person name="Zhang L."/>
            <person name="Li S."/>
            <person name="Dai H."/>
            <person name="Hamel J.F."/>
            <person name="Liu C."/>
            <person name="Yu Y."/>
            <person name="Liu S."/>
            <person name="Lin W."/>
            <person name="Guo K."/>
            <person name="Jin S."/>
            <person name="Xu P."/>
            <person name="Storey K.B."/>
            <person name="Huan P."/>
            <person name="Zhang T."/>
            <person name="Zhou Y."/>
            <person name="Zhang J."/>
            <person name="Lin C."/>
            <person name="Li X."/>
            <person name="Xing L."/>
            <person name="Huo D."/>
            <person name="Sun M."/>
            <person name="Wang L."/>
            <person name="Mercier A."/>
            <person name="Li F."/>
            <person name="Yang H."/>
            <person name="Xiang J."/>
        </authorList>
    </citation>
    <scope>NUCLEOTIDE SEQUENCE [LARGE SCALE GENOMIC DNA]</scope>
    <source>
        <strain evidence="13">Shaxun</strain>
        <tissue evidence="13">Muscle</tissue>
    </source>
</reference>
<feature type="compositionally biased region" description="Basic and acidic residues" evidence="11">
    <location>
        <begin position="1039"/>
        <end position="1052"/>
    </location>
</feature>
<keyword evidence="7" id="KW-0206">Cytoskeleton</keyword>
<dbReference type="OrthoDB" id="3176171at2759"/>
<dbReference type="Pfam" id="PF00225">
    <property type="entry name" value="Kinesin"/>
    <property type="match status" value="1"/>
</dbReference>
<dbReference type="SUPFAM" id="SSF52540">
    <property type="entry name" value="P-loop containing nucleoside triphosphate hydrolases"/>
    <property type="match status" value="1"/>
</dbReference>
<evidence type="ECO:0000256" key="5">
    <source>
        <dbReference type="ARBA" id="ARBA00022840"/>
    </source>
</evidence>
<evidence type="ECO:0000256" key="6">
    <source>
        <dbReference type="ARBA" id="ARBA00023175"/>
    </source>
</evidence>
<keyword evidence="6 9" id="KW-0505">Motor protein</keyword>
<sequence>MYQESCEPVSNVRPLLPNEKLHHHEPCVKVLSKANQIVVGKDRTFTFDQVLSGKVAQDNVYKTCVDALVCSFFEGYNATVFAYGQTGSGKTFTIGGHNLTSLAEENYGILPRAISHVFQKMQEHPSREFSLRASYIEIYKEELRDLLDWETSSKDLTIREDEKGNTVVIGATEVLCQNVDEVLNCLEVGSAHRHTGATNMNEHSSRSHSIFSMALDEDESQEEEEDDEDDSLDEDSGMQVLSAKFHFVDLAGSERAHKTGNAGERFKESVYINSGLLSLGNVISALGDPKRKATHIPYRDSKITRMLKDSLGGNAKTCMITCISPSSVNFDETLNSLKYSNRARNIRNKPTVNHDRQSSRIAAMQTEIQALRDELQRHQLGTAATHRSDLSEPVSELQAKLKRFASQCARYRVCSDEAVKIFSSLQQTSAVSGKQLASLQNWIDIKTEIDEATEDLEKFVEVDQSVEAKISHLQSKLRKALSDLASDEEIFAEKQRQNTKLKDQIEDAERRYTTASEKFAAAESCIKQQEQRLVEQQTKLAEMQQLINGMQTEKSIQDGLPVPSNQSITSLVPPIAAPRPYSVAADGVRTHRDRPHSRRLHSSPPIFSIDRIVQGFKARNQLIVQELQDSDEVLQPEMWDEDDPSDDETRDRELSRTYNRNSSKNAKNAALKKTNILKISRKNSKEAMEGTLTMENPAHHPNTPRIGSNDLMDLRSSMELNREFIQQSKSKVSESRNEIQGLALNIRLKEGLIRELVKTGKESEAMNRKYSEKISLLEQDVQMARLNVSEAQKALHQLESKEQQGAQDKKKLASDYRKKISIAKAESKNWSESSRLIGLDEGIEALEAAIEFKNDLIASRQRDLRTNALTQSEVNLMGRLHSLSNEDSRGLLAKYFEKVISLKEQERKKELDLNEKQERVISELSNALQKSKGEAERRLMEKQMENEKKMQAILKQAREMGEDEVQTGSDDKSRELKKKLREIVSNAASNSSIADENGRDGGVDVSRDSLLSDKGDVRQTPRDEGTPRQFTPIRKSRKQMRELSSEEVEVRRSGASQNAGSLVDSTASKGSNPWS</sequence>
<keyword evidence="14" id="KW-1185">Reference proteome</keyword>
<feature type="compositionally biased region" description="Low complexity" evidence="11">
    <location>
        <begin position="659"/>
        <end position="668"/>
    </location>
</feature>
<evidence type="ECO:0000259" key="12">
    <source>
        <dbReference type="PROSITE" id="PS50067"/>
    </source>
</evidence>
<dbReference type="GO" id="GO:0005524">
    <property type="term" value="F:ATP binding"/>
    <property type="evidence" value="ECO:0007669"/>
    <property type="project" value="UniProtKB-UniRule"/>
</dbReference>
<keyword evidence="5 9" id="KW-0067">ATP-binding</keyword>
<dbReference type="Gene3D" id="3.40.850.10">
    <property type="entry name" value="Kinesin motor domain"/>
    <property type="match status" value="1"/>
</dbReference>
<evidence type="ECO:0000256" key="10">
    <source>
        <dbReference type="SAM" id="Coils"/>
    </source>
</evidence>
<protein>
    <submittedName>
        <fullName evidence="13">Putative kinesin-like protein KIF27</fullName>
    </submittedName>
</protein>
<dbReference type="PANTHER" id="PTHR47969:SF25">
    <property type="entry name" value="KINESIN MOTOR DOMAIN-CONTAINING PROTEIN"/>
    <property type="match status" value="1"/>
</dbReference>
<keyword evidence="3" id="KW-0493">Microtubule</keyword>
<keyword evidence="4 9" id="KW-0547">Nucleotide-binding</keyword>
<evidence type="ECO:0000256" key="1">
    <source>
        <dbReference type="ARBA" id="ARBA00004245"/>
    </source>
</evidence>
<evidence type="ECO:0000313" key="14">
    <source>
        <dbReference type="Proteomes" id="UP000230750"/>
    </source>
</evidence>
<evidence type="ECO:0000256" key="8">
    <source>
        <dbReference type="ARBA" id="ARBA00034704"/>
    </source>
</evidence>
<dbReference type="InterPro" id="IPR027640">
    <property type="entry name" value="Kinesin-like_fam"/>
</dbReference>
<evidence type="ECO:0000256" key="2">
    <source>
        <dbReference type="ARBA" id="ARBA00022490"/>
    </source>
</evidence>
<feature type="domain" description="Kinesin motor" evidence="12">
    <location>
        <begin position="5"/>
        <end position="346"/>
    </location>
</feature>
<dbReference type="GO" id="GO:0003777">
    <property type="term" value="F:microtubule motor activity"/>
    <property type="evidence" value="ECO:0007669"/>
    <property type="project" value="InterPro"/>
</dbReference>
<feature type="compositionally biased region" description="Acidic residues" evidence="11">
    <location>
        <begin position="633"/>
        <end position="646"/>
    </location>
</feature>
<evidence type="ECO:0000256" key="3">
    <source>
        <dbReference type="ARBA" id="ARBA00022701"/>
    </source>
</evidence>
<dbReference type="AlphaFoldDB" id="A0A2G8K4J4"/>
<dbReference type="PROSITE" id="PS50067">
    <property type="entry name" value="KINESIN_MOTOR_2"/>
    <property type="match status" value="1"/>
</dbReference>
<dbReference type="FunFam" id="3.40.850.10:FF:000019">
    <property type="entry name" value="Kinesin-like protein KIN-5D"/>
    <property type="match status" value="1"/>
</dbReference>
<dbReference type="InterPro" id="IPR019821">
    <property type="entry name" value="Kinesin_motor_CS"/>
</dbReference>
<feature type="compositionally biased region" description="Polar residues" evidence="11">
    <location>
        <begin position="1054"/>
        <end position="1075"/>
    </location>
</feature>